<gene>
    <name evidence="2" type="ORF">SAMN04489809_2506</name>
</gene>
<dbReference type="GeneID" id="36301559"/>
<accession>A0A1H1UHU4</accession>
<dbReference type="AlphaFoldDB" id="A0A1H1UHU4"/>
<feature type="compositionally biased region" description="Gly residues" evidence="1">
    <location>
        <begin position="391"/>
        <end position="421"/>
    </location>
</feature>
<organism evidence="2 3">
    <name type="scientific">Microbacterium paraoxydans</name>
    <dbReference type="NCBI Taxonomy" id="199592"/>
    <lineage>
        <taxon>Bacteria</taxon>
        <taxon>Bacillati</taxon>
        <taxon>Actinomycetota</taxon>
        <taxon>Actinomycetes</taxon>
        <taxon>Micrococcales</taxon>
        <taxon>Microbacteriaceae</taxon>
        <taxon>Microbacterium</taxon>
    </lineage>
</organism>
<dbReference type="eggNOG" id="ENOG5033A45">
    <property type="taxonomic scope" value="Bacteria"/>
</dbReference>
<dbReference type="Proteomes" id="UP000182126">
    <property type="component" value="Chromosome I"/>
</dbReference>
<feature type="compositionally biased region" description="Gly residues" evidence="1">
    <location>
        <begin position="206"/>
        <end position="228"/>
    </location>
</feature>
<evidence type="ECO:0000256" key="1">
    <source>
        <dbReference type="SAM" id="MobiDB-lite"/>
    </source>
</evidence>
<feature type="region of interest" description="Disordered" evidence="1">
    <location>
        <begin position="391"/>
        <end position="464"/>
    </location>
</feature>
<feature type="compositionally biased region" description="Gly residues" evidence="1">
    <location>
        <begin position="274"/>
        <end position="309"/>
    </location>
</feature>
<dbReference type="RefSeq" id="WP_157547054.1">
    <property type="nucleotide sequence ID" value="NZ_CBDRLI010000011.1"/>
</dbReference>
<feature type="region of interest" description="Disordered" evidence="1">
    <location>
        <begin position="179"/>
        <end position="309"/>
    </location>
</feature>
<name>A0A1H1UHU4_9MICO</name>
<sequence length="464" mass="43842">MAGKQAGGGYEAELNRIRAVEDWRIPKAPALQNALRSLDSALAAVLASSAWEGSAAESAKTSLNTLRAQFRNVEAHVSHITRVIDTANSIRRETAAAELPSAQVDSFWANAARVGSVVVHPVLGPLAADTALDAIGNFLGNKREEEARKIVERVEASLQEPAKELLESSERVASFNMDVTVPGGTDDQPGGSDPGVTAPRISYPSGIGGPSGSAPGVGGVTPPGGGVGEYHPPVPTNPAVPSVPAGPGDGGWVPEGPGDRPGDVGIDDPSIDSPGGGLLPGGPGGGLPGGSGGPGGSGSGSLPGGALPGGVFPGGSGGLGGIVGGGAGAAAIAASSKIAGFGSMGGLGGAGLGPGAGAGLKAGGGLLGNSAVGGGVGGVGGAGGMAGAGGVGGAGASGTGSSGAAGAGGRPGMGMMGGAGGADEEEKAKRSGLGGPIAPKLEDDEEVGPRAKGARAGSRDEPNN</sequence>
<evidence type="ECO:0000313" key="2">
    <source>
        <dbReference type="EMBL" id="SDS72053.1"/>
    </source>
</evidence>
<dbReference type="EMBL" id="LT629770">
    <property type="protein sequence ID" value="SDS72053.1"/>
    <property type="molecule type" value="Genomic_DNA"/>
</dbReference>
<evidence type="ECO:0000313" key="3">
    <source>
        <dbReference type="Proteomes" id="UP000182126"/>
    </source>
</evidence>
<proteinExistence type="predicted"/>
<evidence type="ECO:0008006" key="4">
    <source>
        <dbReference type="Google" id="ProtNLM"/>
    </source>
</evidence>
<protein>
    <recommendedName>
        <fullName evidence="4">PPE family protein</fullName>
    </recommendedName>
</protein>
<reference evidence="2 3" key="1">
    <citation type="submission" date="2016-10" db="EMBL/GenBank/DDBJ databases">
        <authorList>
            <person name="de Groot N.N."/>
        </authorList>
    </citation>
    <scope>NUCLEOTIDE SEQUENCE [LARGE SCALE GENOMIC DNA]</scope>
    <source>
        <strain evidence="2 3">DSM 15019</strain>
    </source>
</reference>